<accession>A0ABU6RKM9</accession>
<dbReference type="EMBL" id="JASCZI010030721">
    <property type="protein sequence ID" value="MED6124510.1"/>
    <property type="molecule type" value="Genomic_DNA"/>
</dbReference>
<name>A0ABU6RKM9_9FABA</name>
<evidence type="ECO:0000256" key="1">
    <source>
        <dbReference type="ARBA" id="ARBA00007879"/>
    </source>
</evidence>
<protein>
    <recommendedName>
        <fullName evidence="3">Fe2OG dioxygenase domain-containing protein</fullName>
    </recommendedName>
</protein>
<evidence type="ECO:0000313" key="5">
    <source>
        <dbReference type="Proteomes" id="UP001341840"/>
    </source>
</evidence>
<organism evidence="4 5">
    <name type="scientific">Stylosanthes scabra</name>
    <dbReference type="NCBI Taxonomy" id="79078"/>
    <lineage>
        <taxon>Eukaryota</taxon>
        <taxon>Viridiplantae</taxon>
        <taxon>Streptophyta</taxon>
        <taxon>Embryophyta</taxon>
        <taxon>Tracheophyta</taxon>
        <taxon>Spermatophyta</taxon>
        <taxon>Magnoliopsida</taxon>
        <taxon>eudicotyledons</taxon>
        <taxon>Gunneridae</taxon>
        <taxon>Pentapetalae</taxon>
        <taxon>rosids</taxon>
        <taxon>fabids</taxon>
        <taxon>Fabales</taxon>
        <taxon>Fabaceae</taxon>
        <taxon>Papilionoideae</taxon>
        <taxon>50 kb inversion clade</taxon>
        <taxon>dalbergioids sensu lato</taxon>
        <taxon>Dalbergieae</taxon>
        <taxon>Pterocarpus clade</taxon>
        <taxon>Stylosanthes</taxon>
    </lineage>
</organism>
<dbReference type="InterPro" id="IPR037151">
    <property type="entry name" value="AlkB-like_sf"/>
</dbReference>
<dbReference type="InterPro" id="IPR005123">
    <property type="entry name" value="Oxoglu/Fe-dep_dioxygenase_dom"/>
</dbReference>
<dbReference type="PROSITE" id="PS51471">
    <property type="entry name" value="FE2OG_OXY"/>
    <property type="match status" value="1"/>
</dbReference>
<dbReference type="Pfam" id="PF13532">
    <property type="entry name" value="2OG-FeII_Oxy_2"/>
    <property type="match status" value="1"/>
</dbReference>
<feature type="domain" description="Fe2OG dioxygenase" evidence="3">
    <location>
        <begin position="120"/>
        <end position="230"/>
    </location>
</feature>
<dbReference type="SUPFAM" id="SSF51197">
    <property type="entry name" value="Clavaminate synthase-like"/>
    <property type="match status" value="1"/>
</dbReference>
<feature type="region of interest" description="Disordered" evidence="2">
    <location>
        <begin position="1"/>
        <end position="41"/>
    </location>
</feature>
<dbReference type="InterPro" id="IPR027450">
    <property type="entry name" value="AlkB-like"/>
</dbReference>
<evidence type="ECO:0000259" key="3">
    <source>
        <dbReference type="PROSITE" id="PS51471"/>
    </source>
</evidence>
<dbReference type="Gene3D" id="2.60.120.590">
    <property type="entry name" value="Alpha-ketoglutarate-dependent dioxygenase AlkB-like"/>
    <property type="match status" value="1"/>
</dbReference>
<dbReference type="Proteomes" id="UP001341840">
    <property type="component" value="Unassembled WGS sequence"/>
</dbReference>
<comment type="caution">
    <text evidence="4">The sequence shown here is derived from an EMBL/GenBank/DDBJ whole genome shotgun (WGS) entry which is preliminary data.</text>
</comment>
<evidence type="ECO:0000313" key="4">
    <source>
        <dbReference type="EMBL" id="MED6124510.1"/>
    </source>
</evidence>
<dbReference type="InterPro" id="IPR032870">
    <property type="entry name" value="ALKBH7-like"/>
</dbReference>
<comment type="similarity">
    <text evidence="1">Belongs to the alkB family.</text>
</comment>
<keyword evidence="5" id="KW-1185">Reference proteome</keyword>
<dbReference type="PANTHER" id="PTHR21052:SF0">
    <property type="entry name" value="ALPHA-KETOGLUTARATE-DEPENDENT DIOXYGENASE ALKB HOMOLOG 7, MITOCHONDRIAL"/>
    <property type="match status" value="1"/>
</dbReference>
<dbReference type="PANTHER" id="PTHR21052">
    <property type="entry name" value="SPERMATOGENESIS ASSOCIATED 11-RELATED"/>
    <property type="match status" value="1"/>
</dbReference>
<gene>
    <name evidence="4" type="ORF">PIB30_059526</name>
</gene>
<feature type="compositionally biased region" description="Acidic residues" evidence="2">
    <location>
        <begin position="22"/>
        <end position="40"/>
    </location>
</feature>
<evidence type="ECO:0000256" key="2">
    <source>
        <dbReference type="SAM" id="MobiDB-lite"/>
    </source>
</evidence>
<sequence>MEEEENDEKAILEQVFGPSSSSEDESESESESEEEEEEEKWDWVAIEKVKGLWICSNFLSHHHQNHLLSAINSQNWFTSTNNNQAMCFGNLPSWAHQLSHLIHTSSSSILPHHLHSRDPFFDQMIVNMYLPGQGICPHVDLLRFQDAIAILSLESSCVMHFTPVVAAADADNSNASSVPVLLNPGSLVLLSGEARYRWKHEINRNPGFQLWQGIELEQSRRISITLRKLCPDP</sequence>
<proteinExistence type="inferred from homology"/>
<reference evidence="4 5" key="1">
    <citation type="journal article" date="2023" name="Plants (Basel)">
        <title>Bridging the Gap: Combining Genomics and Transcriptomics Approaches to Understand Stylosanthes scabra, an Orphan Legume from the Brazilian Caatinga.</title>
        <authorList>
            <person name="Ferreira-Neto J.R.C."/>
            <person name="da Silva M.D."/>
            <person name="Binneck E."/>
            <person name="de Melo N.F."/>
            <person name="da Silva R.H."/>
            <person name="de Melo A.L.T.M."/>
            <person name="Pandolfi V."/>
            <person name="Bustamante F.O."/>
            <person name="Brasileiro-Vidal A.C."/>
            <person name="Benko-Iseppon A.M."/>
        </authorList>
    </citation>
    <scope>NUCLEOTIDE SEQUENCE [LARGE SCALE GENOMIC DNA]</scope>
    <source>
        <tissue evidence="4">Leaves</tissue>
    </source>
</reference>